<dbReference type="AlphaFoldDB" id="A0A3B0VAM3"/>
<evidence type="ECO:0000256" key="5">
    <source>
        <dbReference type="ARBA" id="ARBA00023284"/>
    </source>
</evidence>
<organism evidence="7">
    <name type="scientific">hydrothermal vent metagenome</name>
    <dbReference type="NCBI Taxonomy" id="652676"/>
    <lineage>
        <taxon>unclassified sequences</taxon>
        <taxon>metagenomes</taxon>
        <taxon>ecological metagenomes</taxon>
    </lineage>
</organism>
<reference evidence="7" key="1">
    <citation type="submission" date="2018-06" db="EMBL/GenBank/DDBJ databases">
        <authorList>
            <person name="Zhirakovskaya E."/>
        </authorList>
    </citation>
    <scope>NUCLEOTIDE SEQUENCE</scope>
</reference>
<dbReference type="Pfam" id="PF07992">
    <property type="entry name" value="Pyr_redox_2"/>
    <property type="match status" value="1"/>
</dbReference>
<sequence>MAENIVIIGAVAAGPKTACRLRRLNPEAKITIIDMDNLISYGGCGIPYYVSGDVSDEKELRSTSFHVLRDAQFFSNAKGVKVMIRTEVTKIDRRNKTINFTNLDSGEAGSMPYDKLVICTGAAPNQPPIAGADLPGVHYVSNMHQAIAIKDKLAKGQVGRAVVIGGGAIGLEMAESFADLWEVETAIIEFMPQILPKAVDRIFAMMLTNHLRQNGIQVHVSENVQKIEEVEGGYKVTSNKRSLETDIVIMAVGVHPRTDL</sequence>
<feature type="non-terminal residue" evidence="7">
    <location>
        <position position="260"/>
    </location>
</feature>
<dbReference type="PRINTS" id="PR00411">
    <property type="entry name" value="PNDRDTASEI"/>
</dbReference>
<dbReference type="PANTHER" id="PTHR43429:SF1">
    <property type="entry name" value="NAD(P)H SULFUR OXIDOREDUCTASE (COA-DEPENDENT)"/>
    <property type="match status" value="1"/>
</dbReference>
<dbReference type="Gene3D" id="3.50.50.60">
    <property type="entry name" value="FAD/NAD(P)-binding domain"/>
    <property type="match status" value="2"/>
</dbReference>
<dbReference type="SUPFAM" id="SSF51905">
    <property type="entry name" value="FAD/NAD(P)-binding domain"/>
    <property type="match status" value="2"/>
</dbReference>
<dbReference type="InterPro" id="IPR023753">
    <property type="entry name" value="FAD/NAD-binding_dom"/>
</dbReference>
<feature type="domain" description="FAD/NAD(P)-binding" evidence="6">
    <location>
        <begin position="4"/>
        <end position="260"/>
    </location>
</feature>
<dbReference type="EC" id="1.6.99.3" evidence="7"/>
<dbReference type="InterPro" id="IPR036188">
    <property type="entry name" value="FAD/NAD-bd_sf"/>
</dbReference>
<dbReference type="GO" id="GO:0016491">
    <property type="term" value="F:oxidoreductase activity"/>
    <property type="evidence" value="ECO:0007669"/>
    <property type="project" value="UniProtKB-KW"/>
</dbReference>
<evidence type="ECO:0000259" key="6">
    <source>
        <dbReference type="Pfam" id="PF07992"/>
    </source>
</evidence>
<keyword evidence="4 7" id="KW-0560">Oxidoreductase</keyword>
<keyword evidence="2" id="KW-0285">Flavoprotein</keyword>
<evidence type="ECO:0000313" key="7">
    <source>
        <dbReference type="EMBL" id="VAW39921.1"/>
    </source>
</evidence>
<keyword evidence="3" id="KW-0274">FAD</keyword>
<evidence type="ECO:0000256" key="1">
    <source>
        <dbReference type="ARBA" id="ARBA00001974"/>
    </source>
</evidence>
<dbReference type="PRINTS" id="PR00368">
    <property type="entry name" value="FADPNR"/>
</dbReference>
<dbReference type="EMBL" id="UOEX01000308">
    <property type="protein sequence ID" value="VAW39921.1"/>
    <property type="molecule type" value="Genomic_DNA"/>
</dbReference>
<evidence type="ECO:0000256" key="2">
    <source>
        <dbReference type="ARBA" id="ARBA00022630"/>
    </source>
</evidence>
<dbReference type="PANTHER" id="PTHR43429">
    <property type="entry name" value="PYRIDINE NUCLEOTIDE-DISULFIDE OXIDOREDUCTASE DOMAIN-CONTAINING"/>
    <property type="match status" value="1"/>
</dbReference>
<evidence type="ECO:0000256" key="3">
    <source>
        <dbReference type="ARBA" id="ARBA00022827"/>
    </source>
</evidence>
<proteinExistence type="predicted"/>
<evidence type="ECO:0000256" key="4">
    <source>
        <dbReference type="ARBA" id="ARBA00023002"/>
    </source>
</evidence>
<dbReference type="InterPro" id="IPR050260">
    <property type="entry name" value="FAD-bd_OxRdtase"/>
</dbReference>
<comment type="cofactor">
    <cofactor evidence="1">
        <name>FAD</name>
        <dbReference type="ChEBI" id="CHEBI:57692"/>
    </cofactor>
</comment>
<name>A0A3B0VAM3_9ZZZZ</name>
<accession>A0A3B0VAM3</accession>
<protein>
    <submittedName>
        <fullName evidence="7">NADH dehydrogenase</fullName>
        <ecNumber evidence="7">1.6.99.3</ecNumber>
    </submittedName>
</protein>
<gene>
    <name evidence="7" type="ORF">MNBD_DELTA03-1444</name>
</gene>
<keyword evidence="5" id="KW-0676">Redox-active center</keyword>